<protein>
    <submittedName>
        <fullName evidence="6">Methyltransferase domain-containing protein</fullName>
    </submittedName>
    <submittedName>
        <fullName evidence="5">Methyltransferase family protein</fullName>
    </submittedName>
</protein>
<dbReference type="InterPro" id="IPR029044">
    <property type="entry name" value="Nucleotide-diphossugar_trans"/>
</dbReference>
<dbReference type="Proteomes" id="UP000251571">
    <property type="component" value="Unassembled WGS sequence"/>
</dbReference>
<comment type="subcellular location">
    <subcellularLocation>
        <location evidence="1">Membrane</location>
        <topology evidence="1">Single-pass membrane protein</topology>
    </subcellularLocation>
</comment>
<reference evidence="5 7" key="2">
    <citation type="submission" date="2018-03" db="EMBL/GenBank/DDBJ databases">
        <title>Genomic Encyclopedia of Archaeal and Bacterial Type Strains, Phase II (KMG-II): from individual species to whole genera.</title>
        <authorList>
            <person name="Goeker M."/>
        </authorList>
    </citation>
    <scope>NUCLEOTIDE SEQUENCE [LARGE SCALE GENOMIC DNA]</scope>
    <source>
        <strain evidence="5 7">DSM 25227</strain>
    </source>
</reference>
<evidence type="ECO:0000256" key="4">
    <source>
        <dbReference type="SAM" id="MobiDB-lite"/>
    </source>
</evidence>
<dbReference type="EMBL" id="QGDJ01000006">
    <property type="protein sequence ID" value="PWJ17392.1"/>
    <property type="molecule type" value="Genomic_DNA"/>
</dbReference>
<dbReference type="GO" id="GO:0032259">
    <property type="term" value="P:methylation"/>
    <property type="evidence" value="ECO:0007669"/>
    <property type="project" value="UniProtKB-KW"/>
</dbReference>
<evidence type="ECO:0000313" key="8">
    <source>
        <dbReference type="Proteomes" id="UP000251571"/>
    </source>
</evidence>
<dbReference type="InterPro" id="IPR029063">
    <property type="entry name" value="SAM-dependent_MTases_sf"/>
</dbReference>
<dbReference type="Pfam" id="PF13578">
    <property type="entry name" value="Methyltransf_24"/>
    <property type="match status" value="1"/>
</dbReference>
<evidence type="ECO:0000256" key="3">
    <source>
        <dbReference type="ARBA" id="ARBA00022989"/>
    </source>
</evidence>
<dbReference type="GO" id="GO:0016757">
    <property type="term" value="F:glycosyltransferase activity"/>
    <property type="evidence" value="ECO:0007669"/>
    <property type="project" value="TreeGrafter"/>
</dbReference>
<dbReference type="RefSeq" id="WP_109564833.1">
    <property type="nucleotide sequence ID" value="NZ_QGDJ01000006.1"/>
</dbReference>
<dbReference type="GO" id="GO:0005737">
    <property type="term" value="C:cytoplasm"/>
    <property type="evidence" value="ECO:0007669"/>
    <property type="project" value="TreeGrafter"/>
</dbReference>
<accession>A0A2Y9ATW9</accession>
<gene>
    <name evidence="5" type="ORF">BCF38_1062</name>
    <name evidence="6" type="ORF">SAMN05421539_1062</name>
</gene>
<dbReference type="Gene3D" id="3.40.50.150">
    <property type="entry name" value="Vaccinia Virus protein VP39"/>
    <property type="match status" value="1"/>
</dbReference>
<dbReference type="GO" id="GO:0016020">
    <property type="term" value="C:membrane"/>
    <property type="evidence" value="ECO:0007669"/>
    <property type="project" value="UniProtKB-SubCell"/>
</dbReference>
<dbReference type="AlphaFoldDB" id="A0A2Y9ATW9"/>
<keyword evidence="3" id="KW-0472">Membrane</keyword>
<keyword evidence="6" id="KW-0808">Transferase</keyword>
<keyword evidence="2" id="KW-0812">Transmembrane</keyword>
<sequence length="512" mass="57865">MRANARRAMEHLPKAGRGAEVGTNAGHWTAGLARIAAPRTLILIDPWAEDAARDARPHAFTAPEAERDAALAQVRAAHPEARILRTTSDRVLPRLPDGSLDWIWLDGGKHPDTIRADLAEAVRVVRPGGTIAGGGWHWGKELGRPVRHHVRALATRLPGARLDQNGQFWALILPEQVALVPPPAGPRFLIVTTMKNEIPYILEWIAHHRAIGFTDFLVFTNDCEDGTDLLLDRLQARGLLTHQPNTVLKRGPHKSALYWAREHVLFHEADWILISDVDEFVNVRSGDRMIQSLLRDLGPDTDVVSFPWKVFGNDGVTEIEDMPVTRRFTICEPVPKRGGRRMRDVKTLFRKREAMRHFGLHRPRLKDEWQDRIVWRSPSGADISGEMNGTTRWTMPWDGCADTAYMHHYPLRSREAYLIKKHRGRANHTDDELGLDYWRKWNLSGGRDESLVAGVPGFAEALAALREDRQTRTLHRQGLAWHRAQAKQLLRDPRYAALWEALGAEHGGPPEG</sequence>
<proteinExistence type="predicted"/>
<dbReference type="PANTHER" id="PTHR21461:SF69">
    <property type="entry name" value="GLYCOSYLTRANSFERASE FAMILY 92 PROTEIN"/>
    <property type="match status" value="1"/>
</dbReference>
<reference evidence="6 8" key="1">
    <citation type="submission" date="2016-10" db="EMBL/GenBank/DDBJ databases">
        <authorList>
            <person name="Cai Z."/>
        </authorList>
    </citation>
    <scope>NUCLEOTIDE SEQUENCE [LARGE SCALE GENOMIC DNA]</scope>
    <source>
        <strain evidence="6 8">DSM 25227</strain>
    </source>
</reference>
<keyword evidence="7" id="KW-1185">Reference proteome</keyword>
<evidence type="ECO:0000313" key="6">
    <source>
        <dbReference type="EMBL" id="SSA47455.1"/>
    </source>
</evidence>
<dbReference type="SUPFAM" id="SSF53448">
    <property type="entry name" value="Nucleotide-diphospho-sugar transferases"/>
    <property type="match status" value="1"/>
</dbReference>
<dbReference type="PANTHER" id="PTHR21461">
    <property type="entry name" value="GLYCOSYLTRANSFERASE FAMILY 92 PROTEIN"/>
    <property type="match status" value="1"/>
</dbReference>
<keyword evidence="6" id="KW-0489">Methyltransferase</keyword>
<evidence type="ECO:0000313" key="7">
    <source>
        <dbReference type="Proteomes" id="UP000245839"/>
    </source>
</evidence>
<feature type="region of interest" description="Disordered" evidence="4">
    <location>
        <begin position="1"/>
        <end position="20"/>
    </location>
</feature>
<evidence type="ECO:0000313" key="5">
    <source>
        <dbReference type="EMBL" id="PWJ17392.1"/>
    </source>
</evidence>
<name>A0A2Y9ATW9_9RHOB</name>
<keyword evidence="3" id="KW-1133">Transmembrane helix</keyword>
<dbReference type="GO" id="GO:0008168">
    <property type="term" value="F:methyltransferase activity"/>
    <property type="evidence" value="ECO:0007669"/>
    <property type="project" value="UniProtKB-KW"/>
</dbReference>
<organism evidence="6 8">
    <name type="scientific">Jannaschia seohaensis</name>
    <dbReference type="NCBI Taxonomy" id="475081"/>
    <lineage>
        <taxon>Bacteria</taxon>
        <taxon>Pseudomonadati</taxon>
        <taxon>Pseudomonadota</taxon>
        <taxon>Alphaproteobacteria</taxon>
        <taxon>Rhodobacterales</taxon>
        <taxon>Roseobacteraceae</taxon>
        <taxon>Jannaschia</taxon>
    </lineage>
</organism>
<dbReference type="Proteomes" id="UP000245839">
    <property type="component" value="Unassembled WGS sequence"/>
</dbReference>
<evidence type="ECO:0000256" key="1">
    <source>
        <dbReference type="ARBA" id="ARBA00004167"/>
    </source>
</evidence>
<dbReference type="OrthoDB" id="4964299at2"/>
<dbReference type="SUPFAM" id="SSF53335">
    <property type="entry name" value="S-adenosyl-L-methionine-dependent methyltransferases"/>
    <property type="match status" value="1"/>
</dbReference>
<dbReference type="EMBL" id="UETC01000006">
    <property type="protein sequence ID" value="SSA47455.1"/>
    <property type="molecule type" value="Genomic_DNA"/>
</dbReference>
<evidence type="ECO:0000256" key="2">
    <source>
        <dbReference type="ARBA" id="ARBA00022692"/>
    </source>
</evidence>
<dbReference type="Pfam" id="PF13704">
    <property type="entry name" value="Glyco_tranf_2_4"/>
    <property type="match status" value="1"/>
</dbReference>